<keyword evidence="1" id="KW-1133">Transmembrane helix</keyword>
<proteinExistence type="predicted"/>
<protein>
    <submittedName>
        <fullName evidence="2">Uncharacterized protein</fullName>
    </submittedName>
</protein>
<feature type="transmembrane region" description="Helical" evidence="1">
    <location>
        <begin position="102"/>
        <end position="123"/>
    </location>
</feature>
<evidence type="ECO:0000313" key="2">
    <source>
        <dbReference type="EMBL" id="CAK9316346.1"/>
    </source>
</evidence>
<keyword evidence="1" id="KW-0472">Membrane</keyword>
<dbReference type="EMBL" id="OZ021736">
    <property type="protein sequence ID" value="CAK9316346.1"/>
    <property type="molecule type" value="Genomic_DNA"/>
</dbReference>
<dbReference type="Proteomes" id="UP001642487">
    <property type="component" value="Chromosome 2"/>
</dbReference>
<keyword evidence="1" id="KW-0812">Transmembrane</keyword>
<accession>A0ABP0Y9V3</accession>
<evidence type="ECO:0000313" key="3">
    <source>
        <dbReference type="Proteomes" id="UP001642487"/>
    </source>
</evidence>
<name>A0ABP0Y9V3_9ROSI</name>
<sequence>MFMLVGRKKTTFLPKSFPACLCQICDTTMSFFLVGDDCDVFSFPFILLSFLSYFLFQVLSFFENINVNSYCKTNISQFAPCGHKLAMQNDILLLAWKLYKGIIFIIYIASFSILLSSSLYILFITPTLLLNAPPITFTKLD</sequence>
<keyword evidence="3" id="KW-1185">Reference proteome</keyword>
<reference evidence="2 3" key="1">
    <citation type="submission" date="2024-03" db="EMBL/GenBank/DDBJ databases">
        <authorList>
            <person name="Gkanogiannis A."/>
            <person name="Becerra Lopez-Lavalle L."/>
        </authorList>
    </citation>
    <scope>NUCLEOTIDE SEQUENCE [LARGE SCALE GENOMIC DNA]</scope>
</reference>
<evidence type="ECO:0000256" key="1">
    <source>
        <dbReference type="SAM" id="Phobius"/>
    </source>
</evidence>
<feature type="transmembrane region" description="Helical" evidence="1">
    <location>
        <begin position="40"/>
        <end position="62"/>
    </location>
</feature>
<organism evidence="2 3">
    <name type="scientific">Citrullus colocynthis</name>
    <name type="common">colocynth</name>
    <dbReference type="NCBI Taxonomy" id="252529"/>
    <lineage>
        <taxon>Eukaryota</taxon>
        <taxon>Viridiplantae</taxon>
        <taxon>Streptophyta</taxon>
        <taxon>Embryophyta</taxon>
        <taxon>Tracheophyta</taxon>
        <taxon>Spermatophyta</taxon>
        <taxon>Magnoliopsida</taxon>
        <taxon>eudicotyledons</taxon>
        <taxon>Gunneridae</taxon>
        <taxon>Pentapetalae</taxon>
        <taxon>rosids</taxon>
        <taxon>fabids</taxon>
        <taxon>Cucurbitales</taxon>
        <taxon>Cucurbitaceae</taxon>
        <taxon>Benincaseae</taxon>
        <taxon>Citrullus</taxon>
    </lineage>
</organism>
<gene>
    <name evidence="2" type="ORF">CITCOLO1_LOCUS8207</name>
</gene>